<keyword evidence="2" id="KW-1185">Reference proteome</keyword>
<dbReference type="Proteomes" id="UP000694396">
    <property type="component" value="Unplaced"/>
</dbReference>
<evidence type="ECO:0000313" key="1">
    <source>
        <dbReference type="Ensembl" id="ENSCRFP00000019590.1"/>
    </source>
</evidence>
<dbReference type="AlphaFoldDB" id="A0A8C3REL5"/>
<reference evidence="1" key="1">
    <citation type="submission" date="2025-08" db="UniProtKB">
        <authorList>
            <consortium name="Ensembl"/>
        </authorList>
    </citation>
    <scope>IDENTIFICATION</scope>
</reference>
<evidence type="ECO:0000313" key="2">
    <source>
        <dbReference type="Proteomes" id="UP000694396"/>
    </source>
</evidence>
<sequence length="96" mass="10922">ILPWGTLHMCPETSCSKQEEPGMGHRNEGWLRSHLLPAPQQLQVLRYPHGSSSWSHRKHGDVQARWPSTCIPACDHMGLGGQRGSEIRKQFRKTNK</sequence>
<dbReference type="Ensembl" id="ENSCRFT00000020245.1">
    <property type="protein sequence ID" value="ENSCRFP00000019590.1"/>
    <property type="gene ID" value="ENSCRFG00000014675.1"/>
</dbReference>
<reference evidence="1" key="2">
    <citation type="submission" date="2025-09" db="UniProtKB">
        <authorList>
            <consortium name="Ensembl"/>
        </authorList>
    </citation>
    <scope>IDENTIFICATION</scope>
</reference>
<name>A0A8C3REL5_9PASS</name>
<proteinExistence type="predicted"/>
<organism evidence="1 2">
    <name type="scientific">Cyanoderma ruficeps</name>
    <name type="common">rufous-capped babbler</name>
    <dbReference type="NCBI Taxonomy" id="181631"/>
    <lineage>
        <taxon>Eukaryota</taxon>
        <taxon>Metazoa</taxon>
        <taxon>Chordata</taxon>
        <taxon>Craniata</taxon>
        <taxon>Vertebrata</taxon>
        <taxon>Euteleostomi</taxon>
        <taxon>Archelosauria</taxon>
        <taxon>Archosauria</taxon>
        <taxon>Dinosauria</taxon>
        <taxon>Saurischia</taxon>
        <taxon>Theropoda</taxon>
        <taxon>Coelurosauria</taxon>
        <taxon>Aves</taxon>
        <taxon>Neognathae</taxon>
        <taxon>Neoaves</taxon>
        <taxon>Telluraves</taxon>
        <taxon>Australaves</taxon>
        <taxon>Passeriformes</taxon>
        <taxon>Sylvioidea</taxon>
        <taxon>Timaliidae</taxon>
        <taxon>Cyanoderma</taxon>
    </lineage>
</organism>
<protein>
    <submittedName>
        <fullName evidence="1">Uncharacterized protein</fullName>
    </submittedName>
</protein>
<accession>A0A8C3REL5</accession>